<feature type="transmembrane region" description="Helical" evidence="1">
    <location>
        <begin position="108"/>
        <end position="126"/>
    </location>
</feature>
<feature type="transmembrane region" description="Helical" evidence="1">
    <location>
        <begin position="33"/>
        <end position="53"/>
    </location>
</feature>
<dbReference type="PATRIC" id="fig|1435051.3.peg.1488"/>
<dbReference type="AlphaFoldDB" id="W4N6C9"/>
<dbReference type="STRING" id="1435051.BMOU_1506"/>
<dbReference type="SUPFAM" id="SSF103473">
    <property type="entry name" value="MFS general substrate transporter"/>
    <property type="match status" value="1"/>
</dbReference>
<dbReference type="RefSeq" id="WP_034876343.1">
    <property type="nucleotide sequence ID" value="NZ_AZMV01000007.1"/>
</dbReference>
<sequence>MTTSTASNASGFFNNPLVRTRITSANVKPPEMLLGYFVGPFCAFISNAIFGSYLNRYYSDVLGWTNTARFGMFSTILPMASVILVVLGNLVIGRFIDNTRTSQGKARPYMLMSVPFVVVAIALLFMTPTGVGSGLQMLWIAISYNLYYAIAYPLFYTAHSSMVGLSTRNSNQRGLLATLSNASGVAAIGIGASILVPILLQSYLFVNNDGTIDTAASYAHWRVVMIVLCVLTAAGILCEYYFTRERITEENIKLNIVEEKLPMAQQVKACMGNGYWWIIILYFLLFQLSGMIKNGSMSYYTRWMFDGISTEASAGAAMSTLGLIGGIPTAVGMLLAWPIANRFGKRNAVMVGMVFAVLGGAVSLIDVHSLVMVCIGVVLKGIGSIPAMYVTLALLSDVLDHLEAKNGFRSDGFTMSVYGAIMVGMTGLGNGLINALLTSAGYDPSATAQNGAVQTVLVLCYIGAELICYAVIAVLMVFLNVEKHVKDDQATILEHQKAAVLAAGGEWIEPAERLRREQEQADLVAEQARKDELKARCVKKGLDYEAEEAKYQSRLAQKARRAEARKVRRSGGRPQ</sequence>
<keyword evidence="1" id="KW-1133">Transmembrane helix</keyword>
<evidence type="ECO:0000313" key="2">
    <source>
        <dbReference type="EMBL" id="ETY70648.1"/>
    </source>
</evidence>
<feature type="transmembrane region" description="Helical" evidence="1">
    <location>
        <begin position="220"/>
        <end position="242"/>
    </location>
</feature>
<feature type="transmembrane region" description="Helical" evidence="1">
    <location>
        <begin position="456"/>
        <end position="479"/>
    </location>
</feature>
<dbReference type="OrthoDB" id="181905at2"/>
<gene>
    <name evidence="2" type="ORF">BMOU_1506</name>
</gene>
<dbReference type="Gene3D" id="1.20.1250.20">
    <property type="entry name" value="MFS general substrate transporter like domains"/>
    <property type="match status" value="2"/>
</dbReference>
<accession>W4N6C9</accession>
<dbReference type="GO" id="GO:0008643">
    <property type="term" value="P:carbohydrate transport"/>
    <property type="evidence" value="ECO:0007669"/>
    <property type="project" value="InterPro"/>
</dbReference>
<keyword evidence="3" id="KW-1185">Reference proteome</keyword>
<name>W4N6C9_9BIFI</name>
<feature type="transmembrane region" description="Helical" evidence="1">
    <location>
        <begin position="370"/>
        <end position="395"/>
    </location>
</feature>
<organism evidence="2 3">
    <name type="scientific">Bifidobacterium moukalabense DSM 27321</name>
    <dbReference type="NCBI Taxonomy" id="1435051"/>
    <lineage>
        <taxon>Bacteria</taxon>
        <taxon>Bacillati</taxon>
        <taxon>Actinomycetota</taxon>
        <taxon>Actinomycetes</taxon>
        <taxon>Bifidobacteriales</taxon>
        <taxon>Bifidobacteriaceae</taxon>
        <taxon>Bifidobacterium</taxon>
    </lineage>
</organism>
<dbReference type="InterPro" id="IPR039672">
    <property type="entry name" value="MFS_2"/>
</dbReference>
<comment type="caution">
    <text evidence="2">The sequence shown here is derived from an EMBL/GenBank/DDBJ whole genome shotgun (WGS) entry which is preliminary data.</text>
</comment>
<dbReference type="GO" id="GO:0005886">
    <property type="term" value="C:plasma membrane"/>
    <property type="evidence" value="ECO:0007669"/>
    <property type="project" value="TreeGrafter"/>
</dbReference>
<dbReference type="GeneID" id="97502113"/>
<dbReference type="eggNOG" id="COG2211">
    <property type="taxonomic scope" value="Bacteria"/>
</dbReference>
<dbReference type="InterPro" id="IPR036259">
    <property type="entry name" value="MFS_trans_sf"/>
</dbReference>
<dbReference type="GO" id="GO:0015293">
    <property type="term" value="F:symporter activity"/>
    <property type="evidence" value="ECO:0007669"/>
    <property type="project" value="InterPro"/>
</dbReference>
<proteinExistence type="predicted"/>
<feature type="transmembrane region" description="Helical" evidence="1">
    <location>
        <begin position="138"/>
        <end position="155"/>
    </location>
</feature>
<feature type="transmembrane region" description="Helical" evidence="1">
    <location>
        <begin position="312"/>
        <end position="336"/>
    </location>
</feature>
<dbReference type="EMBL" id="AZMV01000007">
    <property type="protein sequence ID" value="ETY70648.1"/>
    <property type="molecule type" value="Genomic_DNA"/>
</dbReference>
<dbReference type="Proteomes" id="UP000019155">
    <property type="component" value="Unassembled WGS sequence"/>
</dbReference>
<keyword evidence="1" id="KW-0472">Membrane</keyword>
<feature type="transmembrane region" description="Helical" evidence="1">
    <location>
        <begin position="73"/>
        <end position="96"/>
    </location>
</feature>
<feature type="transmembrane region" description="Helical" evidence="1">
    <location>
        <begin position="175"/>
        <end position="200"/>
    </location>
</feature>
<reference evidence="2 3" key="1">
    <citation type="journal article" date="2014" name="Genome Announc.">
        <title>The Genome Sequence of Bifidobacterium moukalabense DSM 27321 Highlights the Close Phylogenetic Relatedness with the Bifidobacterium dentium Taxon.</title>
        <authorList>
            <person name="Lugli G.A."/>
            <person name="Duranti S."/>
            <person name="Milani C."/>
            <person name="Turroni F."/>
            <person name="Viappiani A."/>
            <person name="Mangifesta M."/>
            <person name="van Sinderen D."/>
            <person name="Ventura M."/>
        </authorList>
    </citation>
    <scope>NUCLEOTIDE SEQUENCE [LARGE SCALE GENOMIC DNA]</scope>
    <source>
        <strain evidence="2 3">DSM 27321</strain>
    </source>
</reference>
<keyword evidence="1" id="KW-0812">Transmembrane</keyword>
<dbReference type="PANTHER" id="PTHR11328:SF24">
    <property type="entry name" value="MAJOR FACILITATOR SUPERFAMILY (MFS) PROFILE DOMAIN-CONTAINING PROTEIN"/>
    <property type="match status" value="1"/>
</dbReference>
<protein>
    <submittedName>
        <fullName evidence="2">Transporter, major facilitator family protein</fullName>
    </submittedName>
</protein>
<dbReference type="PANTHER" id="PTHR11328">
    <property type="entry name" value="MAJOR FACILITATOR SUPERFAMILY DOMAIN-CONTAINING PROTEIN"/>
    <property type="match status" value="1"/>
</dbReference>
<feature type="transmembrane region" description="Helical" evidence="1">
    <location>
        <begin position="274"/>
        <end position="292"/>
    </location>
</feature>
<feature type="transmembrane region" description="Helical" evidence="1">
    <location>
        <begin position="416"/>
        <end position="436"/>
    </location>
</feature>
<dbReference type="Pfam" id="PF13347">
    <property type="entry name" value="MFS_2"/>
    <property type="match status" value="1"/>
</dbReference>
<evidence type="ECO:0000256" key="1">
    <source>
        <dbReference type="SAM" id="Phobius"/>
    </source>
</evidence>
<evidence type="ECO:0000313" key="3">
    <source>
        <dbReference type="Proteomes" id="UP000019155"/>
    </source>
</evidence>
<feature type="transmembrane region" description="Helical" evidence="1">
    <location>
        <begin position="348"/>
        <end position="364"/>
    </location>
</feature>